<keyword evidence="4" id="KW-0675">Receptor</keyword>
<proteinExistence type="inferred from homology"/>
<dbReference type="SUPFAM" id="SSF52058">
    <property type="entry name" value="L domain-like"/>
    <property type="match status" value="1"/>
</dbReference>
<evidence type="ECO:0000313" key="6">
    <source>
        <dbReference type="Proteomes" id="UP001280121"/>
    </source>
</evidence>
<dbReference type="AlphaFoldDB" id="A0AAE0CUD7"/>
<organism evidence="5 6">
    <name type="scientific">Dipteronia dyeriana</name>
    <dbReference type="NCBI Taxonomy" id="168575"/>
    <lineage>
        <taxon>Eukaryota</taxon>
        <taxon>Viridiplantae</taxon>
        <taxon>Streptophyta</taxon>
        <taxon>Embryophyta</taxon>
        <taxon>Tracheophyta</taxon>
        <taxon>Spermatophyta</taxon>
        <taxon>Magnoliopsida</taxon>
        <taxon>eudicotyledons</taxon>
        <taxon>Gunneridae</taxon>
        <taxon>Pentapetalae</taxon>
        <taxon>rosids</taxon>
        <taxon>malvids</taxon>
        <taxon>Sapindales</taxon>
        <taxon>Sapindaceae</taxon>
        <taxon>Hippocastanoideae</taxon>
        <taxon>Acereae</taxon>
        <taxon>Dipteronia</taxon>
    </lineage>
</organism>
<protein>
    <submittedName>
        <fullName evidence="5">Uncharacterized protein</fullName>
    </submittedName>
</protein>
<dbReference type="PANTHER" id="PTHR48062:SF63">
    <property type="entry name" value="RECEPTOR-LIKE PROTEIN 1"/>
    <property type="match status" value="1"/>
</dbReference>
<dbReference type="Gene3D" id="3.80.10.10">
    <property type="entry name" value="Ribonuclease Inhibitor"/>
    <property type="match status" value="1"/>
</dbReference>
<reference evidence="5" key="1">
    <citation type="journal article" date="2023" name="Plant J.">
        <title>Genome sequences and population genomics provide insights into the demographic history, inbreeding, and mutation load of two 'living fossil' tree species of Dipteronia.</title>
        <authorList>
            <person name="Feng Y."/>
            <person name="Comes H.P."/>
            <person name="Chen J."/>
            <person name="Zhu S."/>
            <person name="Lu R."/>
            <person name="Zhang X."/>
            <person name="Li P."/>
            <person name="Qiu J."/>
            <person name="Olsen K.M."/>
            <person name="Qiu Y."/>
        </authorList>
    </citation>
    <scope>NUCLEOTIDE SEQUENCE</scope>
    <source>
        <strain evidence="5">KIB01</strain>
    </source>
</reference>
<evidence type="ECO:0000256" key="2">
    <source>
        <dbReference type="ARBA" id="ARBA00022614"/>
    </source>
</evidence>
<evidence type="ECO:0000256" key="3">
    <source>
        <dbReference type="ARBA" id="ARBA00022737"/>
    </source>
</evidence>
<keyword evidence="2" id="KW-0433">Leucine-rich repeat</keyword>
<dbReference type="Proteomes" id="UP001280121">
    <property type="component" value="Unassembled WGS sequence"/>
</dbReference>
<evidence type="ECO:0000313" key="5">
    <source>
        <dbReference type="EMBL" id="KAK2663865.1"/>
    </source>
</evidence>
<evidence type="ECO:0000256" key="1">
    <source>
        <dbReference type="ARBA" id="ARBA00009592"/>
    </source>
</evidence>
<sequence length="146" mass="15924">MLSGSMASFFNLSSSVEHLYMQKNALSESIPNAFFGSFTLVVLDLRDNKLSGSIPNQIDDKVLNPCFLLLEEIIYRGIFLLNCAGLVPNKGQFVTFVESCFGDNPGLYGPHIKRSCGSCEPTTLLATPSGAGEEEDESAIHMVSFY</sequence>
<keyword evidence="3" id="KW-0677">Repeat</keyword>
<evidence type="ECO:0000256" key="4">
    <source>
        <dbReference type="ARBA" id="ARBA00023170"/>
    </source>
</evidence>
<dbReference type="InterPro" id="IPR032675">
    <property type="entry name" value="LRR_dom_sf"/>
</dbReference>
<comment type="caution">
    <text evidence="5">The sequence shown here is derived from an EMBL/GenBank/DDBJ whole genome shotgun (WGS) entry which is preliminary data.</text>
</comment>
<dbReference type="InterPro" id="IPR001611">
    <property type="entry name" value="Leu-rich_rpt"/>
</dbReference>
<dbReference type="InterPro" id="IPR051502">
    <property type="entry name" value="RLP_Defense_Trigger"/>
</dbReference>
<accession>A0AAE0CUD7</accession>
<comment type="similarity">
    <text evidence="1">Belongs to the RLP family.</text>
</comment>
<dbReference type="PANTHER" id="PTHR48062">
    <property type="entry name" value="RECEPTOR-LIKE PROTEIN 14"/>
    <property type="match status" value="1"/>
</dbReference>
<gene>
    <name evidence="5" type="ORF">Ddye_002439</name>
</gene>
<dbReference type="Pfam" id="PF00560">
    <property type="entry name" value="LRR_1"/>
    <property type="match status" value="2"/>
</dbReference>
<keyword evidence="6" id="KW-1185">Reference proteome</keyword>
<name>A0AAE0CUD7_9ROSI</name>
<dbReference type="EMBL" id="JANJYI010000001">
    <property type="protein sequence ID" value="KAK2663865.1"/>
    <property type="molecule type" value="Genomic_DNA"/>
</dbReference>